<dbReference type="InterPro" id="IPR036390">
    <property type="entry name" value="WH_DNA-bd_sf"/>
</dbReference>
<evidence type="ECO:0000313" key="1">
    <source>
        <dbReference type="EMBL" id="PPZ90585.1"/>
    </source>
</evidence>
<comment type="caution">
    <text evidence="1">The sequence shown here is derived from an EMBL/GenBank/DDBJ whole genome shotgun (WGS) entry which is preliminary data.</text>
</comment>
<sequence length="168" mass="19300">MLDSIITSKTRLRLLVKFFINAANTGYLRGLAQEMNENTNAIRKELNNLSEAGFIIREEIDKKVMYQANKDHPLFITLQQLIQKYVGVDFIISQILERMGDVSRVFLVGDYAKGIDSGIIEVIIEGPALNQNYIENIIQRIKKEIKKEVIVYSTTEYVGDRLLVFENK</sequence>
<dbReference type="SUPFAM" id="SSF46785">
    <property type="entry name" value="Winged helix' DNA-binding domain"/>
    <property type="match status" value="1"/>
</dbReference>
<reference evidence="1 2" key="1">
    <citation type="submission" date="2018-02" db="EMBL/GenBank/DDBJ databases">
        <title>Draft genome sequence of bacterial isolates from marine environment.</title>
        <authorList>
            <person name="Singh S.K."/>
            <person name="Hill R."/>
            <person name="Major S."/>
            <person name="Cai H."/>
            <person name="Li Y."/>
        </authorList>
    </citation>
    <scope>NUCLEOTIDE SEQUENCE [LARGE SCALE GENOMIC DNA]</scope>
    <source>
        <strain evidence="1 2">IMET F</strain>
    </source>
</reference>
<evidence type="ECO:0000313" key="2">
    <source>
        <dbReference type="Proteomes" id="UP000238565"/>
    </source>
</evidence>
<gene>
    <name evidence="1" type="ORF">C3729_12690</name>
</gene>
<accession>A0A2S7I262</accession>
<dbReference type="EMBL" id="PTPZ01000010">
    <property type="protein sequence ID" value="PPZ90585.1"/>
    <property type="molecule type" value="Genomic_DNA"/>
</dbReference>
<name>A0A2S7I262_9FLAO</name>
<protein>
    <submittedName>
        <fullName evidence="1">Transcriptional regulator</fullName>
    </submittedName>
</protein>
<dbReference type="Proteomes" id="UP000238565">
    <property type="component" value="Unassembled WGS sequence"/>
</dbReference>
<proteinExistence type="predicted"/>
<dbReference type="AlphaFoldDB" id="A0A2S7I262"/>
<organism evidence="1 2">
    <name type="scientific">Cloacibacterium normanense</name>
    <dbReference type="NCBI Taxonomy" id="237258"/>
    <lineage>
        <taxon>Bacteria</taxon>
        <taxon>Pseudomonadati</taxon>
        <taxon>Bacteroidota</taxon>
        <taxon>Flavobacteriia</taxon>
        <taxon>Flavobacteriales</taxon>
        <taxon>Weeksellaceae</taxon>
    </lineage>
</organism>